<accession>A0A8S0WUW8</accession>
<comment type="caution">
    <text evidence="1">The sequence shown here is derived from an EMBL/GenBank/DDBJ whole genome shotgun (WGS) entry which is preliminary data.</text>
</comment>
<reference evidence="1 2" key="1">
    <citation type="submission" date="2020-01" db="EMBL/GenBank/DDBJ databases">
        <authorList>
            <person name="Gupta K D."/>
        </authorList>
    </citation>
    <scope>NUCLEOTIDE SEQUENCE [LARGE SCALE GENOMIC DNA]</scope>
</reference>
<protein>
    <recommendedName>
        <fullName evidence="3">JmjC domain-containing protein</fullName>
    </recommendedName>
</protein>
<evidence type="ECO:0000313" key="1">
    <source>
        <dbReference type="EMBL" id="CAA7271838.1"/>
    </source>
</evidence>
<sequence>MHQALFHTFLHHDTDGFGMWMQVLLGYKLWAFVKHCNLDGCKMFQEYRDTAIDYSNQTRVPHGYYGMESNHFVITAGPGDLIIQPTGVFHEVYTPVPSITLGSHFYRQYTAAPALDPDVLMAIEDAAAKRKSGKEYSVTTARAKSLANNIVQGLGLPQHARRGKKAKAQDEEDYLFDDGQWSDPGDVVDLGPILWP</sequence>
<dbReference type="OrthoDB" id="2635829at2759"/>
<gene>
    <name evidence="1" type="ORF">AAE3_LOCUS14084</name>
</gene>
<dbReference type="AlphaFoldDB" id="A0A8S0WUW8"/>
<organism evidence="1 2">
    <name type="scientific">Cyclocybe aegerita</name>
    <name type="common">Black poplar mushroom</name>
    <name type="synonym">Agrocybe aegerita</name>
    <dbReference type="NCBI Taxonomy" id="1973307"/>
    <lineage>
        <taxon>Eukaryota</taxon>
        <taxon>Fungi</taxon>
        <taxon>Dikarya</taxon>
        <taxon>Basidiomycota</taxon>
        <taxon>Agaricomycotina</taxon>
        <taxon>Agaricomycetes</taxon>
        <taxon>Agaricomycetidae</taxon>
        <taxon>Agaricales</taxon>
        <taxon>Agaricineae</taxon>
        <taxon>Bolbitiaceae</taxon>
        <taxon>Cyclocybe</taxon>
    </lineage>
</organism>
<keyword evidence="2" id="KW-1185">Reference proteome</keyword>
<evidence type="ECO:0008006" key="3">
    <source>
        <dbReference type="Google" id="ProtNLM"/>
    </source>
</evidence>
<dbReference type="SUPFAM" id="SSF51197">
    <property type="entry name" value="Clavaminate synthase-like"/>
    <property type="match status" value="1"/>
</dbReference>
<dbReference type="Proteomes" id="UP000467700">
    <property type="component" value="Unassembled WGS sequence"/>
</dbReference>
<dbReference type="Gene3D" id="2.60.120.650">
    <property type="entry name" value="Cupin"/>
    <property type="match status" value="1"/>
</dbReference>
<dbReference type="EMBL" id="CACVBS010000115">
    <property type="protein sequence ID" value="CAA7271838.1"/>
    <property type="molecule type" value="Genomic_DNA"/>
</dbReference>
<name>A0A8S0WUW8_CYCAE</name>
<proteinExistence type="predicted"/>
<evidence type="ECO:0000313" key="2">
    <source>
        <dbReference type="Proteomes" id="UP000467700"/>
    </source>
</evidence>